<dbReference type="PRINTS" id="PR00598">
    <property type="entry name" value="HTHMARR"/>
</dbReference>
<evidence type="ECO:0000256" key="1">
    <source>
        <dbReference type="ARBA" id="ARBA00023015"/>
    </source>
</evidence>
<dbReference type="EMBL" id="CABHNM010000080">
    <property type="protein sequence ID" value="VUX24107.1"/>
    <property type="molecule type" value="Genomic_DNA"/>
</dbReference>
<dbReference type="InterPro" id="IPR023187">
    <property type="entry name" value="Tscrpt_reg_MarR-type_CS"/>
</dbReference>
<protein>
    <submittedName>
        <fullName evidence="5">Transcriptional activatory protein BadR</fullName>
    </submittedName>
</protein>
<dbReference type="RefSeq" id="WP_016440385.1">
    <property type="nucleotide sequence ID" value="NZ_CABHNM010000080.1"/>
</dbReference>
<reference evidence="5 6" key="1">
    <citation type="submission" date="2019-07" db="EMBL/GenBank/DDBJ databases">
        <authorList>
            <person name="Hibberd C M."/>
            <person name="Gehrig L. J."/>
            <person name="Chang H.-W."/>
            <person name="Venkatesh S."/>
        </authorList>
    </citation>
    <scope>NUCLEOTIDE SEQUENCE [LARGE SCALE GENOMIC DNA]</scope>
    <source>
        <strain evidence="5">Dorea_longicatena_SSTS_Bg7063</strain>
    </source>
</reference>
<evidence type="ECO:0000256" key="2">
    <source>
        <dbReference type="ARBA" id="ARBA00023125"/>
    </source>
</evidence>
<proteinExistence type="predicted"/>
<evidence type="ECO:0000259" key="4">
    <source>
        <dbReference type="PROSITE" id="PS50995"/>
    </source>
</evidence>
<evidence type="ECO:0000313" key="6">
    <source>
        <dbReference type="Proteomes" id="UP000398619"/>
    </source>
</evidence>
<dbReference type="InterPro" id="IPR036390">
    <property type="entry name" value="WH_DNA-bd_sf"/>
</dbReference>
<keyword evidence="2" id="KW-0238">DNA-binding</keyword>
<keyword evidence="3" id="KW-0804">Transcription</keyword>
<name>A0A564UX24_9FIRM</name>
<dbReference type="Pfam" id="PF12802">
    <property type="entry name" value="MarR_2"/>
    <property type="match status" value="1"/>
</dbReference>
<accession>A0A564UX24</accession>
<dbReference type="Proteomes" id="UP000398619">
    <property type="component" value="Unassembled WGS sequence"/>
</dbReference>
<dbReference type="PANTHER" id="PTHR42756:SF1">
    <property type="entry name" value="TRANSCRIPTIONAL REPRESSOR OF EMRAB OPERON"/>
    <property type="match status" value="1"/>
</dbReference>
<dbReference type="Gene3D" id="1.10.10.10">
    <property type="entry name" value="Winged helix-like DNA-binding domain superfamily/Winged helix DNA-binding domain"/>
    <property type="match status" value="1"/>
</dbReference>
<evidence type="ECO:0000256" key="3">
    <source>
        <dbReference type="ARBA" id="ARBA00023163"/>
    </source>
</evidence>
<dbReference type="PANTHER" id="PTHR42756">
    <property type="entry name" value="TRANSCRIPTIONAL REGULATOR, MARR"/>
    <property type="match status" value="1"/>
</dbReference>
<dbReference type="InterPro" id="IPR000835">
    <property type="entry name" value="HTH_MarR-typ"/>
</dbReference>
<keyword evidence="1" id="KW-0805">Transcription regulation</keyword>
<dbReference type="InterPro" id="IPR036388">
    <property type="entry name" value="WH-like_DNA-bd_sf"/>
</dbReference>
<dbReference type="SUPFAM" id="SSF46785">
    <property type="entry name" value="Winged helix' DNA-binding domain"/>
    <property type="match status" value="1"/>
</dbReference>
<gene>
    <name evidence="5" type="primary">badR</name>
    <name evidence="5" type="ORF">DLSSTS7063_03370</name>
</gene>
<dbReference type="PROSITE" id="PS01117">
    <property type="entry name" value="HTH_MARR_1"/>
    <property type="match status" value="1"/>
</dbReference>
<dbReference type="GO" id="GO:0003700">
    <property type="term" value="F:DNA-binding transcription factor activity"/>
    <property type="evidence" value="ECO:0007669"/>
    <property type="project" value="InterPro"/>
</dbReference>
<dbReference type="PROSITE" id="PS50995">
    <property type="entry name" value="HTH_MARR_2"/>
    <property type="match status" value="1"/>
</dbReference>
<evidence type="ECO:0000313" key="5">
    <source>
        <dbReference type="EMBL" id="VUX24107.1"/>
    </source>
</evidence>
<organism evidence="5 6">
    <name type="scientific">Dorea longicatena</name>
    <dbReference type="NCBI Taxonomy" id="88431"/>
    <lineage>
        <taxon>Bacteria</taxon>
        <taxon>Bacillati</taxon>
        <taxon>Bacillota</taxon>
        <taxon>Clostridia</taxon>
        <taxon>Lachnospirales</taxon>
        <taxon>Lachnospiraceae</taxon>
        <taxon>Dorea</taxon>
    </lineage>
</organism>
<dbReference type="AlphaFoldDB" id="A0A564UX24"/>
<dbReference type="SMART" id="SM00347">
    <property type="entry name" value="HTH_MARR"/>
    <property type="match status" value="1"/>
</dbReference>
<sequence>MAYEKELHDLFLMQQVYGTLFSLINKLQITGDKYLDTLTSRQFMTIVAILHLHGEEATMNNIARKLGTSRQNANRMISGLEKAGYVNIVPSTTDKRASNVSLTKKGAEVTINASTKAVEFMADIFKEFQTSELETLWSLLKKLYTFDGIQHDGFEDEGLSLSSNEKLEQGIIKSFVDKRK</sequence>
<dbReference type="GO" id="GO:0003677">
    <property type="term" value="F:DNA binding"/>
    <property type="evidence" value="ECO:0007669"/>
    <property type="project" value="UniProtKB-KW"/>
</dbReference>
<feature type="domain" description="HTH marR-type" evidence="4">
    <location>
        <begin position="3"/>
        <end position="145"/>
    </location>
</feature>